<evidence type="ECO:0000313" key="2">
    <source>
        <dbReference type="Proteomes" id="UP001170954"/>
    </source>
</evidence>
<proteinExistence type="predicted"/>
<dbReference type="EMBL" id="JACAGK010000007">
    <property type="protein sequence ID" value="MDM1047342.1"/>
    <property type="molecule type" value="Genomic_DNA"/>
</dbReference>
<protein>
    <submittedName>
        <fullName evidence="1">Uncharacterized protein</fullName>
    </submittedName>
</protein>
<gene>
    <name evidence="1" type="ORF">HX018_03685</name>
</gene>
<keyword evidence="2" id="KW-1185">Reference proteome</keyword>
<sequence length="53" mass="6008">MATTTKPTPKDNKVKAKPSAAKDLNELFEDGLKDIYWAKRNRLPGILNCYDLN</sequence>
<reference evidence="1" key="2">
    <citation type="journal article" date="2022" name="Sci. Total Environ.">
        <title>Prevalence, transmission, and molecular epidemiology of tet(X)-positive bacteria among humans, animals, and environmental niches in China: An epidemiological, and genomic-based study.</title>
        <authorList>
            <person name="Dong N."/>
            <person name="Zeng Y."/>
            <person name="Cai C."/>
            <person name="Sun C."/>
            <person name="Lu J."/>
            <person name="Liu C."/>
            <person name="Zhou H."/>
            <person name="Sun Q."/>
            <person name="Shu L."/>
            <person name="Wang H."/>
            <person name="Wang Y."/>
            <person name="Wang S."/>
            <person name="Wu C."/>
            <person name="Chan E.W."/>
            <person name="Chen G."/>
            <person name="Shen Z."/>
            <person name="Chen S."/>
            <person name="Zhang R."/>
        </authorList>
    </citation>
    <scope>NUCLEOTIDE SEQUENCE</scope>
    <source>
        <strain evidence="1">R1692</strain>
    </source>
</reference>
<name>A0ABT7NJG9_9SPHI</name>
<evidence type="ECO:0000313" key="1">
    <source>
        <dbReference type="EMBL" id="MDM1047342.1"/>
    </source>
</evidence>
<accession>A0ABT7NJG9</accession>
<dbReference type="RefSeq" id="WP_254526807.1">
    <property type="nucleotide sequence ID" value="NZ_JACAGK010000007.1"/>
</dbReference>
<reference evidence="1" key="1">
    <citation type="submission" date="2020-06" db="EMBL/GenBank/DDBJ databases">
        <authorList>
            <person name="Dong N."/>
        </authorList>
    </citation>
    <scope>NUCLEOTIDE SEQUENCE</scope>
    <source>
        <strain evidence="1">R1692</strain>
    </source>
</reference>
<organism evidence="1 2">
    <name type="scientific">Sphingobacterium hotanense</name>
    <dbReference type="NCBI Taxonomy" id="649196"/>
    <lineage>
        <taxon>Bacteria</taxon>
        <taxon>Pseudomonadati</taxon>
        <taxon>Bacteroidota</taxon>
        <taxon>Sphingobacteriia</taxon>
        <taxon>Sphingobacteriales</taxon>
        <taxon>Sphingobacteriaceae</taxon>
        <taxon>Sphingobacterium</taxon>
    </lineage>
</organism>
<dbReference type="Proteomes" id="UP001170954">
    <property type="component" value="Unassembled WGS sequence"/>
</dbReference>
<comment type="caution">
    <text evidence="1">The sequence shown here is derived from an EMBL/GenBank/DDBJ whole genome shotgun (WGS) entry which is preliminary data.</text>
</comment>